<keyword evidence="4 6" id="KW-1133">Transmembrane helix</keyword>
<keyword evidence="9" id="KW-1185">Reference proteome</keyword>
<feature type="domain" description="Major facilitator superfamily (MFS) profile" evidence="7">
    <location>
        <begin position="32"/>
        <end position="458"/>
    </location>
</feature>
<feature type="transmembrane region" description="Helical" evidence="6">
    <location>
        <begin position="402"/>
        <end position="422"/>
    </location>
</feature>
<sequence>MSQTPPSPASVSAGGIDARIDAMAKVGLSRAAWFALMLCFFFANYDISVLTITLPSMRDELGLAGAELGYPVTWNLVGYCVGAYAFGHVADRHGRQKGLALTIAALGLGGFLTAFSWDVWSLTFFRFVTGCGMGAVLALCSAYIGELAPKHQRGGYLSRLYMVGTVLLLVIGFASLPVLAASAGGWRYLLAFGGLVLLVLPLINDRALVESPRWLVAMGRSAEADRIVRRMESRVGLPPGGTVSVPDTAATAAAAADADADADDRLPVRALFRPPYQSRMLIVLGFWFAFYIAMYGYASYLPLILEGIGISTSDAVLVSVLTRAMPLVSGLAAVLLVERMERRTMVIIGTLVFAAALLLITLDLGETVATVGALFSSFGIAFMATPAYTYTAEVFPTRARGTASAIADGVGHLGGAVAPLVVLPVLTSFGARPASFVMVGLLVIAAGIIRLGVRTRDRSLTEIAA</sequence>
<evidence type="ECO:0000256" key="6">
    <source>
        <dbReference type="SAM" id="Phobius"/>
    </source>
</evidence>
<proteinExistence type="predicted"/>
<reference evidence="8 9" key="1">
    <citation type="submission" date="2020-10" db="EMBL/GenBank/DDBJ databases">
        <title>Sequencing the genomes of 1000 actinobacteria strains.</title>
        <authorList>
            <person name="Klenk H.-P."/>
        </authorList>
    </citation>
    <scope>NUCLEOTIDE SEQUENCE [LARGE SCALE GENOMIC DNA]</scope>
    <source>
        <strain evidence="8 9">DSM 43173</strain>
    </source>
</reference>
<dbReference type="InterPro" id="IPR020846">
    <property type="entry name" value="MFS_dom"/>
</dbReference>
<feature type="transmembrane region" description="Helical" evidence="6">
    <location>
        <begin position="33"/>
        <end position="56"/>
    </location>
</feature>
<feature type="transmembrane region" description="Helical" evidence="6">
    <location>
        <begin position="368"/>
        <end position="390"/>
    </location>
</feature>
<dbReference type="SUPFAM" id="SSF103473">
    <property type="entry name" value="MFS general substrate transporter"/>
    <property type="match status" value="1"/>
</dbReference>
<evidence type="ECO:0000256" key="2">
    <source>
        <dbReference type="ARBA" id="ARBA00022448"/>
    </source>
</evidence>
<evidence type="ECO:0000313" key="9">
    <source>
        <dbReference type="Proteomes" id="UP000633509"/>
    </source>
</evidence>
<dbReference type="EMBL" id="JADBEK010000001">
    <property type="protein sequence ID" value="MBE1581748.1"/>
    <property type="molecule type" value="Genomic_DNA"/>
</dbReference>
<gene>
    <name evidence="8" type="ORF">H4W80_000006</name>
</gene>
<evidence type="ECO:0000256" key="1">
    <source>
        <dbReference type="ARBA" id="ARBA00004651"/>
    </source>
</evidence>
<keyword evidence="2" id="KW-0813">Transport</keyword>
<evidence type="ECO:0000256" key="5">
    <source>
        <dbReference type="ARBA" id="ARBA00023136"/>
    </source>
</evidence>
<dbReference type="Pfam" id="PF00083">
    <property type="entry name" value="Sugar_tr"/>
    <property type="match status" value="1"/>
</dbReference>
<dbReference type="InterPro" id="IPR005828">
    <property type="entry name" value="MFS_sugar_transport-like"/>
</dbReference>
<feature type="transmembrane region" description="Helical" evidence="6">
    <location>
        <begin position="344"/>
        <end position="362"/>
    </location>
</feature>
<keyword evidence="5 6" id="KW-0472">Membrane</keyword>
<evidence type="ECO:0000256" key="4">
    <source>
        <dbReference type="ARBA" id="ARBA00022989"/>
    </source>
</evidence>
<dbReference type="RefSeq" id="WP_192783155.1">
    <property type="nucleotide sequence ID" value="NZ_JADBEK010000001.1"/>
</dbReference>
<evidence type="ECO:0000256" key="3">
    <source>
        <dbReference type="ARBA" id="ARBA00022692"/>
    </source>
</evidence>
<feature type="transmembrane region" description="Helical" evidence="6">
    <location>
        <begin position="156"/>
        <end position="179"/>
    </location>
</feature>
<feature type="transmembrane region" description="Helical" evidence="6">
    <location>
        <begin position="98"/>
        <end position="117"/>
    </location>
</feature>
<dbReference type="InterPro" id="IPR036259">
    <property type="entry name" value="MFS_trans_sf"/>
</dbReference>
<protein>
    <submittedName>
        <fullName evidence="8">MFS transporter</fullName>
    </submittedName>
</protein>
<organism evidence="8 9">
    <name type="scientific">Nonomuraea angiospora</name>
    <dbReference type="NCBI Taxonomy" id="46172"/>
    <lineage>
        <taxon>Bacteria</taxon>
        <taxon>Bacillati</taxon>
        <taxon>Actinomycetota</taxon>
        <taxon>Actinomycetes</taxon>
        <taxon>Streptosporangiales</taxon>
        <taxon>Streptosporangiaceae</taxon>
        <taxon>Nonomuraea</taxon>
    </lineage>
</organism>
<comment type="caution">
    <text evidence="8">The sequence shown here is derived from an EMBL/GenBank/DDBJ whole genome shotgun (WGS) entry which is preliminary data.</text>
</comment>
<name>A0ABR9LM75_9ACTN</name>
<accession>A0ABR9LM75</accession>
<feature type="transmembrane region" description="Helical" evidence="6">
    <location>
        <begin position="123"/>
        <end position="144"/>
    </location>
</feature>
<dbReference type="CDD" id="cd17316">
    <property type="entry name" value="MFS_SV2_like"/>
    <property type="match status" value="1"/>
</dbReference>
<evidence type="ECO:0000313" key="8">
    <source>
        <dbReference type="EMBL" id="MBE1581748.1"/>
    </source>
</evidence>
<feature type="transmembrane region" description="Helical" evidence="6">
    <location>
        <begin position="281"/>
        <end position="303"/>
    </location>
</feature>
<feature type="transmembrane region" description="Helical" evidence="6">
    <location>
        <begin position="185"/>
        <end position="203"/>
    </location>
</feature>
<feature type="transmembrane region" description="Helical" evidence="6">
    <location>
        <begin position="68"/>
        <end position="86"/>
    </location>
</feature>
<dbReference type="Proteomes" id="UP000633509">
    <property type="component" value="Unassembled WGS sequence"/>
</dbReference>
<feature type="transmembrane region" description="Helical" evidence="6">
    <location>
        <begin position="434"/>
        <end position="453"/>
    </location>
</feature>
<evidence type="ECO:0000259" key="7">
    <source>
        <dbReference type="PROSITE" id="PS50850"/>
    </source>
</evidence>
<feature type="transmembrane region" description="Helical" evidence="6">
    <location>
        <begin position="315"/>
        <end position="337"/>
    </location>
</feature>
<dbReference type="PANTHER" id="PTHR23511">
    <property type="entry name" value="SYNAPTIC VESICLE GLYCOPROTEIN 2"/>
    <property type="match status" value="1"/>
</dbReference>
<keyword evidence="3 6" id="KW-0812">Transmembrane</keyword>
<dbReference type="Gene3D" id="1.20.1250.20">
    <property type="entry name" value="MFS general substrate transporter like domains"/>
    <property type="match status" value="1"/>
</dbReference>
<comment type="subcellular location">
    <subcellularLocation>
        <location evidence="1">Cell membrane</location>
        <topology evidence="1">Multi-pass membrane protein</topology>
    </subcellularLocation>
</comment>
<dbReference type="PROSITE" id="PS50850">
    <property type="entry name" value="MFS"/>
    <property type="match status" value="1"/>
</dbReference>